<name>A0ABU4MIR6_9ACTN</name>
<sequence>MIIKYMPAEGEPQLFDAGRMRASEIQIIERTADRSWPAIKEEMGLGNVNAMRVVAWVIKKRTEPSLRFGDFDPWDDELRVMLDAKETRAYAERLLAKYGDNPEDLADAFDELRDASFDREACEAAIADVMAPKSPDAPEAEPQPEESPASPSGT</sequence>
<proteinExistence type="predicted"/>
<keyword evidence="3" id="KW-1185">Reference proteome</keyword>
<evidence type="ECO:0008006" key="4">
    <source>
        <dbReference type="Google" id="ProtNLM"/>
    </source>
</evidence>
<evidence type="ECO:0000256" key="1">
    <source>
        <dbReference type="SAM" id="MobiDB-lite"/>
    </source>
</evidence>
<feature type="region of interest" description="Disordered" evidence="1">
    <location>
        <begin position="127"/>
        <end position="154"/>
    </location>
</feature>
<protein>
    <recommendedName>
        <fullName evidence="4">Phage protein</fullName>
    </recommendedName>
</protein>
<dbReference type="RefSeq" id="WP_193383340.1">
    <property type="nucleotide sequence ID" value="NZ_JABXWI010000001.1"/>
</dbReference>
<organism evidence="2 3">
    <name type="scientific">Streptomyces caniscabiei</name>
    <dbReference type="NCBI Taxonomy" id="2746961"/>
    <lineage>
        <taxon>Bacteria</taxon>
        <taxon>Bacillati</taxon>
        <taxon>Actinomycetota</taxon>
        <taxon>Actinomycetes</taxon>
        <taxon>Kitasatosporales</taxon>
        <taxon>Streptomycetaceae</taxon>
        <taxon>Streptomyces</taxon>
    </lineage>
</organism>
<dbReference type="EMBL" id="JARAWJ010000005">
    <property type="protein sequence ID" value="MDX3037193.1"/>
    <property type="molecule type" value="Genomic_DNA"/>
</dbReference>
<reference evidence="2 3" key="1">
    <citation type="journal article" date="2023" name="Microb. Genom.">
        <title>Mesoterricola silvestris gen. nov., sp. nov., Mesoterricola sediminis sp. nov., Geothrix oryzae sp. nov., Geothrix edaphica sp. nov., Geothrix rubra sp. nov., and Geothrix limicola sp. nov., six novel members of Acidobacteriota isolated from soils.</title>
        <authorList>
            <person name="Weisberg A.J."/>
            <person name="Pearce E."/>
            <person name="Kramer C.G."/>
            <person name="Chang J.H."/>
            <person name="Clarke C.R."/>
        </authorList>
    </citation>
    <scope>NUCLEOTIDE SEQUENCE [LARGE SCALE GENOMIC DNA]</scope>
    <source>
        <strain evidence="2 3">NE20-4-1</strain>
    </source>
</reference>
<accession>A0ABU4MIR6</accession>
<evidence type="ECO:0000313" key="3">
    <source>
        <dbReference type="Proteomes" id="UP001282474"/>
    </source>
</evidence>
<gene>
    <name evidence="2" type="ORF">PV383_08430</name>
</gene>
<comment type="caution">
    <text evidence="2">The sequence shown here is derived from an EMBL/GenBank/DDBJ whole genome shotgun (WGS) entry which is preliminary data.</text>
</comment>
<evidence type="ECO:0000313" key="2">
    <source>
        <dbReference type="EMBL" id="MDX3037193.1"/>
    </source>
</evidence>
<dbReference type="Proteomes" id="UP001282474">
    <property type="component" value="Unassembled WGS sequence"/>
</dbReference>